<name>A0A401FQR6_9BACT</name>
<keyword evidence="3" id="KW-0732">Signal</keyword>
<evidence type="ECO:0000313" key="7">
    <source>
        <dbReference type="Proteomes" id="UP000288096"/>
    </source>
</evidence>
<dbReference type="AlphaFoldDB" id="A0A401FQR6"/>
<evidence type="ECO:0008006" key="8">
    <source>
        <dbReference type="Google" id="ProtNLM"/>
    </source>
</evidence>
<accession>A0A401FQR6</accession>
<dbReference type="Proteomes" id="UP000288096">
    <property type="component" value="Unassembled WGS sequence"/>
</dbReference>
<dbReference type="InterPro" id="IPR008707">
    <property type="entry name" value="B-propeller_PilY1"/>
</dbReference>
<evidence type="ECO:0000256" key="2">
    <source>
        <dbReference type="ARBA" id="ARBA00022837"/>
    </source>
</evidence>
<evidence type="ECO:0000313" key="6">
    <source>
        <dbReference type="EMBL" id="GBC59309.1"/>
    </source>
</evidence>
<dbReference type="Pfam" id="PF13448">
    <property type="entry name" value="DUF4114"/>
    <property type="match status" value="1"/>
</dbReference>
<organism evidence="6 7">
    <name type="scientific">Desulfonema ishimotonii</name>
    <dbReference type="NCBI Taxonomy" id="45657"/>
    <lineage>
        <taxon>Bacteria</taxon>
        <taxon>Pseudomonadati</taxon>
        <taxon>Thermodesulfobacteriota</taxon>
        <taxon>Desulfobacteria</taxon>
        <taxon>Desulfobacterales</taxon>
        <taxon>Desulfococcaceae</taxon>
        <taxon>Desulfonema</taxon>
    </lineage>
</organism>
<feature type="signal peptide" evidence="3">
    <location>
        <begin position="1"/>
        <end position="19"/>
    </location>
</feature>
<dbReference type="Pfam" id="PF05567">
    <property type="entry name" value="T4P_PilY1"/>
    <property type="match status" value="1"/>
</dbReference>
<keyword evidence="2" id="KW-0106">Calcium</keyword>
<gene>
    <name evidence="6" type="ORF">DENIS_0246</name>
</gene>
<keyword evidence="7" id="KW-1185">Reference proteome</keyword>
<reference evidence="7" key="2">
    <citation type="submission" date="2019-01" db="EMBL/GenBank/DDBJ databases">
        <title>Genome sequence of Desulfonema ishimotonii strain Tokyo 01.</title>
        <authorList>
            <person name="Fukui M."/>
        </authorList>
    </citation>
    <scope>NUCLEOTIDE SEQUENCE [LARGE SCALE GENOMIC DNA]</scope>
    <source>
        <strain evidence="7">Tokyo 01</strain>
    </source>
</reference>
<feature type="chain" id="PRO_5019566005" description="PilC beta-propeller domain-containing protein" evidence="3">
    <location>
        <begin position="20"/>
        <end position="1266"/>
    </location>
</feature>
<sequence length="1266" mass="138481">MLMILGLLAFSLPSISWGADDEIVGCAQSTSADYDGTFSTDDFDFTNVDVADNGNLILNTGQQAIDPSEIKVPFEQEIKATFLYEGAGNVSDFGWMLYDEIVDSNGNFKGWTYVRTNKLQHPLFIKIYDDNETGGCCGGGNGVLDSDYGKGGFPTTNETSLASYDDGSGVLFEVDGKNGVTPLDMTKSLGTFAGGTELVFFLTSNKRYDTSTTSAVFFTKQEWNPDYYNKSCTPDDVDGADDHWIDESAKKFYKTYLLGEILSGESSSCTMEQAWLAEPAFTRMNGYFSIQLSGKEDLILQKKNTVKMPHVIVGAPDNDPNQWILGWEDLSGGGDMDYNDMVFRIERKTGGTAALQSDEAISPTDSDSYYTAVQIEVWDYIPNSGACAGKTDINYYISVDGGDSWEEVRTWDSVYESNSSKNKTGDDIAASWTPGTPEYTYRAGRIDFIEIGKTGNALLWKAEMISENEACVPRIIDVSIQGSVANNAIFSRSSPIVQANVVYSGSYETPGPNWPSDERVLRGHLTATRVYDPAVPSTEDGSSATNSVVLWDAGQQLADMRISSRKIYFPKISYTEVTEDDPDVISGLAGDGVTNVFTGTLGKPDGAIIKAGSLYITDEEGREVFNDIHTDELVAESDRVGTGGWANRFTGEFSITYSTERVPRPGKKIIAWYTYYTSDGIQEFTPANVDYDELELNEEFVYGVGYRHDFNEDDAVDADDGNWLVNWIRGYKNGRNTAKAWPLGPVDHSAPAIGVPPGRPDWYLTLDENNALRKSFDAFRKKYEDRKTLIFIGARDGMLHAFDGGNFRWGHYSANEFVWGDNPDTDFKDYRGYFEWNTKSDLDNQTYTYGTGDEVWAFIPSNLLSRLKHNYAGGGDLAYVDASPAFADVYTDGSWRTVVISAQGNGGDSVFCLDVTDTSDAPKFMWEFVDPDLYRSNSSPAIAQVARVRTGGETTWVAFFVSGDTTMCSSGEESGYCYPSVFMIDIADGSVVKRLFLDSEPAGINGVPSGQPAVVDYDKNGFADRLYVGTDKGFLYKVNIPDDGSSLDGADDCVINKSFTTDDGDSIPDGSRNLSIYSSPTVVLEDGVVTIMYGTGDSPVKDDYNSSTQYNFLAYVDDSGKGECGSAVLDWFMQLPAGQKVFASAFASAGKVYFGTTTSDTEDPCDGYNTTGTEDINGGQLYVLDIDQGDTGELDADSETAIDTGNMIVTPVVYDEHVYYKKVSSSGESGAGGEINSIGGGIYNNAPEMTGTPQTVESWWREVIPE</sequence>
<comment type="caution">
    <text evidence="6">The sequence shown here is derived from an EMBL/GenBank/DDBJ whole genome shotgun (WGS) entry which is preliminary data.</text>
</comment>
<feature type="domain" description="DUF4114" evidence="5">
    <location>
        <begin position="317"/>
        <end position="346"/>
    </location>
</feature>
<evidence type="ECO:0000259" key="5">
    <source>
        <dbReference type="Pfam" id="PF13448"/>
    </source>
</evidence>
<dbReference type="GO" id="GO:0046872">
    <property type="term" value="F:metal ion binding"/>
    <property type="evidence" value="ECO:0007669"/>
    <property type="project" value="UniProtKB-KW"/>
</dbReference>
<evidence type="ECO:0000256" key="1">
    <source>
        <dbReference type="ARBA" id="ARBA00022723"/>
    </source>
</evidence>
<protein>
    <recommendedName>
        <fullName evidence="8">PilC beta-propeller domain-containing protein</fullName>
    </recommendedName>
</protein>
<evidence type="ECO:0000259" key="4">
    <source>
        <dbReference type="Pfam" id="PF05567"/>
    </source>
</evidence>
<reference evidence="7" key="1">
    <citation type="submission" date="2017-11" db="EMBL/GenBank/DDBJ databases">
        <authorList>
            <person name="Watanabe M."/>
            <person name="Kojima H."/>
        </authorList>
    </citation>
    <scope>NUCLEOTIDE SEQUENCE [LARGE SCALE GENOMIC DNA]</scope>
    <source>
        <strain evidence="7">Tokyo 01</strain>
    </source>
</reference>
<proteinExistence type="predicted"/>
<dbReference type="EMBL" id="BEXT01000001">
    <property type="protein sequence ID" value="GBC59309.1"/>
    <property type="molecule type" value="Genomic_DNA"/>
</dbReference>
<evidence type="ECO:0000256" key="3">
    <source>
        <dbReference type="SAM" id="SignalP"/>
    </source>
</evidence>
<keyword evidence="1" id="KW-0479">Metal-binding</keyword>
<dbReference type="InterPro" id="IPR025193">
    <property type="entry name" value="DUF4114"/>
</dbReference>
<feature type="domain" description="PilY1 beta-propeller" evidence="4">
    <location>
        <begin position="868"/>
        <end position="1126"/>
    </location>
</feature>